<dbReference type="InterPro" id="IPR016181">
    <property type="entry name" value="Acyl_CoA_acyltransferase"/>
</dbReference>
<protein>
    <submittedName>
        <fullName evidence="2">GNAT family N-acetyltransferase</fullName>
    </submittedName>
</protein>
<feature type="domain" description="N-acetyltransferase" evidence="1">
    <location>
        <begin position="120"/>
        <end position="254"/>
    </location>
</feature>
<dbReference type="RefSeq" id="WP_085052006.1">
    <property type="nucleotide sequence ID" value="NZ_LNQR01000053.1"/>
</dbReference>
<keyword evidence="3" id="KW-1185">Reference proteome</keyword>
<gene>
    <name evidence="2" type="ORF">ASN18_1381</name>
</gene>
<name>A0ABR5SG18_9BACT</name>
<sequence length="255" mass="28967">MSDLIISGNGGVFYFRYLPWDTEFFGRRSYVLDIDKLVFKPSSEMKGHIIHRLNDSFVTAKINTGLGVETISFLEDCGFYYVDTEVRLRHVRHERTGDNCAIENVTIERPDTTAGLPCELLGVAFTHTRFHTDFHIGVSKADQLWISYLKNYRPSPTGHLFTANINDDVAGIIVVNTSAFDATFFFVSVIDKFRNKGIGSKLINRTVECFDGYNIFTGTQIKNTAALNFYIRNGFTSIDSTKTVLHYWGAANRRR</sequence>
<dbReference type="EMBL" id="LNQR01000053">
    <property type="protein sequence ID" value="KWT87092.1"/>
    <property type="molecule type" value="Genomic_DNA"/>
</dbReference>
<dbReference type="Pfam" id="PF13508">
    <property type="entry name" value="Acetyltransf_7"/>
    <property type="match status" value="1"/>
</dbReference>
<dbReference type="Gene3D" id="3.40.630.30">
    <property type="match status" value="1"/>
</dbReference>
<dbReference type="CDD" id="cd04301">
    <property type="entry name" value="NAT_SF"/>
    <property type="match status" value="1"/>
</dbReference>
<evidence type="ECO:0000313" key="2">
    <source>
        <dbReference type="EMBL" id="KWT87092.1"/>
    </source>
</evidence>
<accession>A0ABR5SG18</accession>
<proteinExistence type="predicted"/>
<dbReference type="SUPFAM" id="SSF55729">
    <property type="entry name" value="Acyl-CoA N-acyltransferases (Nat)"/>
    <property type="match status" value="1"/>
</dbReference>
<evidence type="ECO:0000259" key="1">
    <source>
        <dbReference type="PROSITE" id="PS51186"/>
    </source>
</evidence>
<dbReference type="PROSITE" id="PS51186">
    <property type="entry name" value="GNAT"/>
    <property type="match status" value="1"/>
</dbReference>
<dbReference type="Proteomes" id="UP000060487">
    <property type="component" value="Unassembled WGS sequence"/>
</dbReference>
<comment type="caution">
    <text evidence="2">The sequence shown here is derived from an EMBL/GenBank/DDBJ whole genome shotgun (WGS) entry which is preliminary data.</text>
</comment>
<evidence type="ECO:0000313" key="3">
    <source>
        <dbReference type="Proteomes" id="UP000060487"/>
    </source>
</evidence>
<dbReference type="InterPro" id="IPR000182">
    <property type="entry name" value="GNAT_dom"/>
</dbReference>
<reference evidence="2 3" key="1">
    <citation type="submission" date="2015-11" db="EMBL/GenBank/DDBJ databases">
        <authorList>
            <person name="Lin W."/>
        </authorList>
    </citation>
    <scope>NUCLEOTIDE SEQUENCE [LARGE SCALE GENOMIC DNA]</scope>
    <source>
        <strain evidence="2 3">HCH-1</strain>
    </source>
</reference>
<organism evidence="2 3">
    <name type="scientific">Candidatus Magnetominusculus xianensis</name>
    <dbReference type="NCBI Taxonomy" id="1748249"/>
    <lineage>
        <taxon>Bacteria</taxon>
        <taxon>Pseudomonadati</taxon>
        <taxon>Nitrospirota</taxon>
        <taxon>Nitrospiria</taxon>
        <taxon>Nitrospirales</taxon>
        <taxon>Nitrospiraceae</taxon>
        <taxon>Candidatus Magnetominusculus</taxon>
    </lineage>
</organism>